<protein>
    <recommendedName>
        <fullName evidence="1">DUF4484 domain-containing protein</fullName>
    </recommendedName>
</protein>
<dbReference type="InterPro" id="IPR053056">
    <property type="entry name" value="Lipid_Metab_Assoc_Protein"/>
</dbReference>
<sequence length="532" mass="59160">MSRASSETHVSVPAPKVVCVFLAQFDIKLGYKLVWTNYPTPQDLAGIDARALPSGIHEHSLTTVYLTHELQGQLHYGFARFRQLDLNPDMPDSSGSLDRLLVKMYSLGVLVEPLKGKFWPPHQYLSLGWEYGPAVDAALIDFLNTEDLSLLDRLAGSLNVESLHVPAPKSAPVYRHHPLSKLPAVLSLVGPLLFSLYKAAILRKRILILGSSSQPHAPLTSCTRTRDPSTAGELAYVLSLVSVVPKDVNMDSLGATTLKSSRPIYTVGLYDLESDFLSKFPAYIAYSGDEILKLQTQIYDVVLQLPADDCSSCKMTTSTDPDVLIKSTYNDYSKFLKLYQRLPQLSVGASASDDLASIKTSSSILSALGLAHFVEGKEKLACEPQWWLADATSPISWREYVWLAFAWFASAGATTREAEIINLVDERTEEDVPDLLVRLTSIVGQFHRLTRKWFYVIDEIVSEMVEYAQMDAQGHFTQGEFVLELTLQDVVDMELDPYSLQDLEFIKQFALMYWGETISDVEIGLGVNGLCC</sequence>
<organism evidence="2 3">
    <name type="scientific">Metschnikowia bicuspidata</name>
    <dbReference type="NCBI Taxonomy" id="27322"/>
    <lineage>
        <taxon>Eukaryota</taxon>
        <taxon>Fungi</taxon>
        <taxon>Dikarya</taxon>
        <taxon>Ascomycota</taxon>
        <taxon>Saccharomycotina</taxon>
        <taxon>Pichiomycetes</taxon>
        <taxon>Metschnikowiaceae</taxon>
        <taxon>Metschnikowia</taxon>
    </lineage>
</organism>
<dbReference type="InterPro" id="IPR028115">
    <property type="entry name" value="DUF4484"/>
</dbReference>
<dbReference type="OrthoDB" id="2152680at2759"/>
<name>A0A4P9ZJX9_9ASCO</name>
<keyword evidence="3" id="KW-1185">Reference proteome</keyword>
<evidence type="ECO:0000313" key="2">
    <source>
        <dbReference type="EMBL" id="RKP32721.1"/>
    </source>
</evidence>
<dbReference type="Pfam" id="PF09804">
    <property type="entry name" value="DENND11"/>
    <property type="match status" value="1"/>
</dbReference>
<accession>A0A4P9ZJX9</accession>
<dbReference type="Pfam" id="PF14831">
    <property type="entry name" value="DUF4484"/>
    <property type="match status" value="1"/>
</dbReference>
<gene>
    <name evidence="2" type="ORF">METBISCDRAFT_20991</name>
</gene>
<evidence type="ECO:0000313" key="3">
    <source>
        <dbReference type="Proteomes" id="UP000268321"/>
    </source>
</evidence>
<proteinExistence type="predicted"/>
<dbReference type="InterPro" id="IPR018626">
    <property type="entry name" value="LCHN/Anr2"/>
</dbReference>
<feature type="domain" description="DUF4484" evidence="1">
    <location>
        <begin position="394"/>
        <end position="516"/>
    </location>
</feature>
<evidence type="ECO:0000259" key="1">
    <source>
        <dbReference type="Pfam" id="PF14831"/>
    </source>
</evidence>
<dbReference type="PANTHER" id="PTHR28153:SF1">
    <property type="entry name" value="DUF4484 DOMAIN-CONTAINING PROTEIN"/>
    <property type="match status" value="1"/>
</dbReference>
<dbReference type="GO" id="GO:0005811">
    <property type="term" value="C:lipid droplet"/>
    <property type="evidence" value="ECO:0007669"/>
    <property type="project" value="TreeGrafter"/>
</dbReference>
<dbReference type="Proteomes" id="UP000268321">
    <property type="component" value="Unassembled WGS sequence"/>
</dbReference>
<dbReference type="AlphaFoldDB" id="A0A4P9ZJX9"/>
<dbReference type="EMBL" id="ML004429">
    <property type="protein sequence ID" value="RKP32721.1"/>
    <property type="molecule type" value="Genomic_DNA"/>
</dbReference>
<dbReference type="PANTHER" id="PTHR28153">
    <property type="entry name" value="PROTEIN, PUTATIVE-RELATED"/>
    <property type="match status" value="1"/>
</dbReference>
<reference evidence="3" key="1">
    <citation type="journal article" date="2018" name="Nat. Microbiol.">
        <title>Leveraging single-cell genomics to expand the fungal tree of life.</title>
        <authorList>
            <person name="Ahrendt S.R."/>
            <person name="Quandt C.A."/>
            <person name="Ciobanu D."/>
            <person name="Clum A."/>
            <person name="Salamov A."/>
            <person name="Andreopoulos B."/>
            <person name="Cheng J.F."/>
            <person name="Woyke T."/>
            <person name="Pelin A."/>
            <person name="Henrissat B."/>
            <person name="Reynolds N.K."/>
            <person name="Benny G.L."/>
            <person name="Smith M.E."/>
            <person name="James T.Y."/>
            <person name="Grigoriev I.V."/>
        </authorList>
    </citation>
    <scope>NUCLEOTIDE SEQUENCE [LARGE SCALE GENOMIC DNA]</scope>
    <source>
        <strain evidence="3">Baker2002</strain>
    </source>
</reference>